<dbReference type="InterPro" id="IPR038296">
    <property type="entry name" value="ParD_sf"/>
</dbReference>
<dbReference type="PATRIC" id="fig|1710896.3.peg.2692"/>
<dbReference type="Gene3D" id="6.10.10.120">
    <property type="entry name" value="Antitoxin ParD1-like"/>
    <property type="match status" value="1"/>
</dbReference>
<reference evidence="1 2" key="1">
    <citation type="submission" date="2015-09" db="EMBL/GenBank/DDBJ databases">
        <title>Aphanizomenon flos-aquae WA102.</title>
        <authorList>
            <person name="Driscoll C."/>
        </authorList>
    </citation>
    <scope>NUCLEOTIDE SEQUENCE [LARGE SCALE GENOMIC DNA]</scope>
    <source>
        <strain evidence="1">WA102</strain>
    </source>
</reference>
<dbReference type="Proteomes" id="UP000092093">
    <property type="component" value="Unassembled WGS sequence"/>
</dbReference>
<evidence type="ECO:0000313" key="1">
    <source>
        <dbReference type="EMBL" id="OBQ44830.1"/>
    </source>
</evidence>
<sequence>MNITLKPEQEQFIQNQLAQGRFPNAEAVINQALELLQEKQGEYEDWVEDVRVKVNEAAAELERGEGVPLETVVEQIQAKFRHAREEKK</sequence>
<name>A0A1B7X6A4_APHFL</name>
<accession>A0A1B7X6A4</accession>
<dbReference type="EMBL" id="LJOW01000014">
    <property type="protein sequence ID" value="OBQ44830.1"/>
    <property type="molecule type" value="Genomic_DNA"/>
</dbReference>
<evidence type="ECO:0000313" key="2">
    <source>
        <dbReference type="Proteomes" id="UP000092093"/>
    </source>
</evidence>
<proteinExistence type="predicted"/>
<protein>
    <submittedName>
        <fullName evidence="1">CopG family transcriptional regulator</fullName>
    </submittedName>
</protein>
<gene>
    <name evidence="1" type="ORF">AN484_05245</name>
</gene>
<dbReference type="AlphaFoldDB" id="A0A1B7X6A4"/>
<dbReference type="InterPro" id="IPR022789">
    <property type="entry name" value="ParD"/>
</dbReference>
<dbReference type="Pfam" id="PF03693">
    <property type="entry name" value="ParD_antitoxin"/>
    <property type="match status" value="1"/>
</dbReference>
<organism evidence="1 2">
    <name type="scientific">Aphanizomenon flos-aquae WA102</name>
    <dbReference type="NCBI Taxonomy" id="1710896"/>
    <lineage>
        <taxon>Bacteria</taxon>
        <taxon>Bacillati</taxon>
        <taxon>Cyanobacteriota</taxon>
        <taxon>Cyanophyceae</taxon>
        <taxon>Nostocales</taxon>
        <taxon>Aphanizomenonaceae</taxon>
        <taxon>Aphanizomenon</taxon>
    </lineage>
</organism>
<comment type="caution">
    <text evidence="1">The sequence shown here is derived from an EMBL/GenBank/DDBJ whole genome shotgun (WGS) entry which is preliminary data.</text>
</comment>